<name>A0A516NUC3_9NOCA</name>
<evidence type="ECO:0000256" key="1">
    <source>
        <dbReference type="SAM" id="Phobius"/>
    </source>
</evidence>
<keyword evidence="1" id="KW-1133">Transmembrane helix</keyword>
<dbReference type="KEGG" id="nod:FOH10_31160"/>
<dbReference type="AlphaFoldDB" id="A0A516NUC3"/>
<dbReference type="Proteomes" id="UP000317039">
    <property type="component" value="Chromosome"/>
</dbReference>
<accession>A0A516NUC3</accession>
<dbReference type="RefSeq" id="WP_143983343.1">
    <property type="nucleotide sequence ID" value="NZ_CP041695.1"/>
</dbReference>
<dbReference type="EMBL" id="CP041695">
    <property type="protein sequence ID" value="QDP82525.1"/>
    <property type="molecule type" value="Genomic_DNA"/>
</dbReference>
<sequence>MYYLDLMTQANLLDHSVWASPDTWTAALEHQAKRKKSGGKGGLIFGAICCIGLVVLILGIVYLVTQRKKK</sequence>
<evidence type="ECO:0000313" key="3">
    <source>
        <dbReference type="Proteomes" id="UP000317039"/>
    </source>
</evidence>
<evidence type="ECO:0000313" key="2">
    <source>
        <dbReference type="EMBL" id="QDP82525.1"/>
    </source>
</evidence>
<feature type="transmembrane region" description="Helical" evidence="1">
    <location>
        <begin position="43"/>
        <end position="64"/>
    </location>
</feature>
<proteinExistence type="predicted"/>
<protein>
    <submittedName>
        <fullName evidence="2">Uncharacterized protein</fullName>
    </submittedName>
</protein>
<keyword evidence="1" id="KW-0472">Membrane</keyword>
<gene>
    <name evidence="2" type="ORF">FOH10_31160</name>
</gene>
<keyword evidence="1" id="KW-0812">Transmembrane</keyword>
<reference evidence="2 3" key="1">
    <citation type="submission" date="2019-07" db="EMBL/GenBank/DDBJ databases">
        <title>Complete Genome Sequence and Methylome Analysis of Nocardia otitidis-caviarum NEB252.</title>
        <authorList>
            <person name="Fomenkov A."/>
            <person name="Anton B.P."/>
            <person name="Vincze T."/>
            <person name="Roberts R.J."/>
        </authorList>
    </citation>
    <scope>NUCLEOTIDE SEQUENCE [LARGE SCALE GENOMIC DNA]</scope>
    <source>
        <strain evidence="2 3">NEB252</strain>
    </source>
</reference>
<dbReference type="GeneID" id="80336818"/>
<organism evidence="2 3">
    <name type="scientific">Nocardia otitidiscaviarum</name>
    <dbReference type="NCBI Taxonomy" id="1823"/>
    <lineage>
        <taxon>Bacteria</taxon>
        <taxon>Bacillati</taxon>
        <taxon>Actinomycetota</taxon>
        <taxon>Actinomycetes</taxon>
        <taxon>Mycobacteriales</taxon>
        <taxon>Nocardiaceae</taxon>
        <taxon>Nocardia</taxon>
    </lineage>
</organism>